<keyword evidence="1" id="KW-0812">Transmembrane</keyword>
<accession>A0A455W5E3</accession>
<organism evidence="2">
    <name type="scientific">Marinobacter nauticus</name>
    <name type="common">Marinobacter hydrocarbonoclasticus</name>
    <name type="synonym">Marinobacter aquaeolei</name>
    <dbReference type="NCBI Taxonomy" id="2743"/>
    <lineage>
        <taxon>Bacteria</taxon>
        <taxon>Pseudomonadati</taxon>
        <taxon>Pseudomonadota</taxon>
        <taxon>Gammaproteobacteria</taxon>
        <taxon>Pseudomonadales</taxon>
        <taxon>Marinobacteraceae</taxon>
        <taxon>Marinobacter</taxon>
    </lineage>
</organism>
<sequence>MDEIVEVAGRGFLRIIKWIIIDAFIEFFLYFVGYVTLKVVTFGNYPKANRDNDTLCSGTGAVVLLLAIAVIAFYNSK</sequence>
<feature type="transmembrane region" description="Helical" evidence="1">
    <location>
        <begin position="18"/>
        <end position="37"/>
    </location>
</feature>
<name>A0A455W5E3_MARNT</name>
<dbReference type="EMBL" id="AP019537">
    <property type="protein sequence ID" value="BBJ02157.1"/>
    <property type="molecule type" value="Genomic_DNA"/>
</dbReference>
<keyword evidence="1" id="KW-1133">Transmembrane helix</keyword>
<keyword evidence="1" id="KW-0472">Membrane</keyword>
<proteinExistence type="predicted"/>
<evidence type="ECO:0000313" key="2">
    <source>
        <dbReference type="EMBL" id="BBJ02157.1"/>
    </source>
</evidence>
<protein>
    <submittedName>
        <fullName evidence="2">Uncharacterized protein</fullName>
    </submittedName>
</protein>
<gene>
    <name evidence="2" type="ORF">YBY_00050</name>
</gene>
<reference evidence="2" key="1">
    <citation type="submission" date="2019-03" db="EMBL/GenBank/DDBJ databases">
        <title>Whole genome analysis of nitrate-reducing bacteria Marinobacter hydrocarbonoclasticus YB03.</title>
        <authorList>
            <person name="Azam A.H."/>
            <person name="Yuk S.R."/>
            <person name="Kamarisima K."/>
            <person name="Miyanaga K."/>
            <person name="Tanji Y."/>
        </authorList>
    </citation>
    <scope>NUCLEOTIDE SEQUENCE</scope>
    <source>
        <strain evidence="2">YB03</strain>
    </source>
</reference>
<dbReference type="AlphaFoldDB" id="A0A455W5E3"/>
<evidence type="ECO:0000256" key="1">
    <source>
        <dbReference type="SAM" id="Phobius"/>
    </source>
</evidence>
<feature type="transmembrane region" description="Helical" evidence="1">
    <location>
        <begin position="57"/>
        <end position="74"/>
    </location>
</feature>